<reference evidence="1 2" key="1">
    <citation type="submission" date="2019-07" db="EMBL/GenBank/DDBJ databases">
        <authorList>
            <person name="Almisry A."/>
            <person name="Mousa M."/>
            <person name="Gordon L.L."/>
            <person name="Lee M."/>
            <person name="Mandava P."/>
            <person name="Moxley J.T."/>
            <person name="Shaffer C.D."/>
            <person name="Weston-Hafer K.A."/>
            <person name="Garlena R.A."/>
            <person name="Russell D.A."/>
            <person name="Pope W.H."/>
            <person name="Jacobs-Sera D."/>
            <person name="Hatfull G.F."/>
        </authorList>
    </citation>
    <scope>NUCLEOTIDE SEQUENCE [LARGE SCALE GENOMIC DNA]</scope>
</reference>
<organism evidence="1 2">
    <name type="scientific">Streptomyces phage Gilgamesh</name>
    <dbReference type="NCBI Taxonomy" id="2599890"/>
    <lineage>
        <taxon>Viruses</taxon>
        <taxon>Duplodnaviria</taxon>
        <taxon>Heunggongvirae</taxon>
        <taxon>Uroviricota</taxon>
        <taxon>Caudoviricetes</taxon>
        <taxon>Gilgameshvirus</taxon>
        <taxon>Gilgameshvirus gilgamesh</taxon>
    </lineage>
</organism>
<accession>A0A5J6TSG2</accession>
<keyword evidence="2" id="KW-1185">Reference proteome</keyword>
<evidence type="ECO:0000313" key="2">
    <source>
        <dbReference type="Proteomes" id="UP000326486"/>
    </source>
</evidence>
<name>A0A5J6TSG2_9CAUD</name>
<dbReference type="RefSeq" id="YP_010754594.1">
    <property type="nucleotide sequence ID" value="NC_073461.1"/>
</dbReference>
<sequence>MKRFRTLTRRPRPASVFAATLAVLILGTLGTIGASDATMDDFRPQGDRTATVEAATGAEIDAAFQDGWTEGQDDLMATDCTEPVPTAPADTDPIAAAYNNGWIEGQQALIDGGACKPENLHLTPGDDNGDGIVDEDESGWDCATMGNRVCGPQSDAKHVSR</sequence>
<dbReference type="GeneID" id="80019188"/>
<dbReference type="Proteomes" id="UP000326486">
    <property type="component" value="Segment"/>
</dbReference>
<dbReference type="KEGG" id="vg:80019188"/>
<dbReference type="EMBL" id="MN234216">
    <property type="protein sequence ID" value="QFG13318.1"/>
    <property type="molecule type" value="Genomic_DNA"/>
</dbReference>
<gene>
    <name evidence="1" type="primary">126</name>
    <name evidence="1" type="ORF">SEA_GILGAMESH_126</name>
</gene>
<evidence type="ECO:0000313" key="1">
    <source>
        <dbReference type="EMBL" id="QFG13318.1"/>
    </source>
</evidence>
<protein>
    <submittedName>
        <fullName evidence="1">Uncharacterized protein</fullName>
    </submittedName>
</protein>
<proteinExistence type="predicted"/>